<feature type="compositionally biased region" description="Low complexity" evidence="8">
    <location>
        <begin position="701"/>
        <end position="710"/>
    </location>
</feature>
<name>A0A2G8YDV1_TOXGO</name>
<evidence type="ECO:0000256" key="1">
    <source>
        <dbReference type="ARBA" id="ARBA00001966"/>
    </source>
</evidence>
<dbReference type="GO" id="GO:0051539">
    <property type="term" value="F:4 iron, 4 sulfur cluster binding"/>
    <property type="evidence" value="ECO:0007669"/>
    <property type="project" value="UniProtKB-KW"/>
</dbReference>
<keyword evidence="5" id="KW-0408">Iron</keyword>
<dbReference type="NCBIfam" id="TIGR00612">
    <property type="entry name" value="ispG_gcpE"/>
    <property type="match status" value="1"/>
</dbReference>
<evidence type="ECO:0000256" key="5">
    <source>
        <dbReference type="ARBA" id="ARBA00023004"/>
    </source>
</evidence>
<evidence type="ECO:0000313" key="12">
    <source>
        <dbReference type="EMBL" id="PIM05444.1"/>
    </source>
</evidence>
<dbReference type="GO" id="GO:0046429">
    <property type="term" value="F:4-hydroxy-3-methylbut-2-en-1-yl diphosphate synthase activity (ferredoxin)"/>
    <property type="evidence" value="ECO:0007669"/>
    <property type="project" value="UniProtKB-EC"/>
</dbReference>
<feature type="compositionally biased region" description="Basic and acidic residues" evidence="8">
    <location>
        <begin position="504"/>
        <end position="527"/>
    </location>
</feature>
<keyword evidence="9" id="KW-1133">Transmembrane helix</keyword>
<evidence type="ECO:0000256" key="9">
    <source>
        <dbReference type="SAM" id="Phobius"/>
    </source>
</evidence>
<comment type="caution">
    <text evidence="12">The sequence shown here is derived from an EMBL/GenBank/DDBJ whole genome shotgun (WGS) entry which is preliminary data.</text>
</comment>
<dbReference type="HAMAP" id="MF_00159">
    <property type="entry name" value="IspG"/>
    <property type="match status" value="1"/>
</dbReference>
<comment type="cofactor">
    <cofactor evidence="1">
        <name>[4Fe-4S] cluster</name>
        <dbReference type="ChEBI" id="CHEBI:49883"/>
    </cofactor>
</comment>
<dbReference type="InterPro" id="IPR058578">
    <property type="entry name" value="IspG_TIM"/>
</dbReference>
<keyword evidence="9" id="KW-0472">Membrane</keyword>
<feature type="region of interest" description="Disordered" evidence="8">
    <location>
        <begin position="686"/>
        <end position="759"/>
    </location>
</feature>
<evidence type="ECO:0000313" key="13">
    <source>
        <dbReference type="Proteomes" id="UP000236343"/>
    </source>
</evidence>
<dbReference type="Pfam" id="PF26540">
    <property type="entry name" value="GcpE_C"/>
    <property type="match status" value="1"/>
</dbReference>
<feature type="compositionally biased region" description="Basic and acidic residues" evidence="8">
    <location>
        <begin position="820"/>
        <end position="832"/>
    </location>
</feature>
<organism evidence="12 13">
    <name type="scientific">Toxoplasma gondii COUG</name>
    <dbReference type="NCBI Taxonomy" id="1074873"/>
    <lineage>
        <taxon>Eukaryota</taxon>
        <taxon>Sar</taxon>
        <taxon>Alveolata</taxon>
        <taxon>Apicomplexa</taxon>
        <taxon>Conoidasida</taxon>
        <taxon>Coccidia</taxon>
        <taxon>Eucoccidiorida</taxon>
        <taxon>Eimeriorina</taxon>
        <taxon>Sarcocystidae</taxon>
        <taxon>Toxoplasma</taxon>
    </lineage>
</organism>
<dbReference type="GO" id="GO:0016114">
    <property type="term" value="P:terpenoid biosynthetic process"/>
    <property type="evidence" value="ECO:0007669"/>
    <property type="project" value="InterPro"/>
</dbReference>
<feature type="region of interest" description="Disordered" evidence="8">
    <location>
        <begin position="486"/>
        <end position="527"/>
    </location>
</feature>
<dbReference type="InterPro" id="IPR011005">
    <property type="entry name" value="Dihydropteroate_synth-like_sf"/>
</dbReference>
<dbReference type="PANTHER" id="PTHR30454">
    <property type="entry name" value="4-HYDROXY-3-METHYLBUT-2-EN-1-YL DIPHOSPHATE SYNTHASE"/>
    <property type="match status" value="1"/>
</dbReference>
<protein>
    <submittedName>
        <fullName evidence="12">4-hydroxy-3-methylbut-2-en-1-yl diphosphate synthase</fullName>
        <ecNumber evidence="12">1.17.7.1</ecNumber>
    </submittedName>
</protein>
<feature type="domain" description="IspG TIM-barrel" evidence="10">
    <location>
        <begin position="389"/>
        <end position="676"/>
    </location>
</feature>
<evidence type="ECO:0000256" key="8">
    <source>
        <dbReference type="SAM" id="MobiDB-lite"/>
    </source>
</evidence>
<dbReference type="GO" id="GO:0046872">
    <property type="term" value="F:metal ion binding"/>
    <property type="evidence" value="ECO:0007669"/>
    <property type="project" value="UniProtKB-KW"/>
</dbReference>
<feature type="transmembrane region" description="Helical" evidence="9">
    <location>
        <begin position="114"/>
        <end position="131"/>
    </location>
</feature>
<feature type="region of interest" description="Disordered" evidence="8">
    <location>
        <begin position="1"/>
        <end position="56"/>
    </location>
</feature>
<dbReference type="Proteomes" id="UP000236343">
    <property type="component" value="Unassembled WGS sequence"/>
</dbReference>
<dbReference type="FunFam" id="3.30.413.10:FF:000006">
    <property type="entry name" value="4-hydroxy-3-methylbut-2-en-1-yl diphosphate synthase (flavodoxin)"/>
    <property type="match status" value="1"/>
</dbReference>
<feature type="region of interest" description="Disordered" evidence="8">
    <location>
        <begin position="805"/>
        <end position="832"/>
    </location>
</feature>
<dbReference type="InterPro" id="IPR004588">
    <property type="entry name" value="IspG_bac-typ"/>
</dbReference>
<dbReference type="Pfam" id="PF04551">
    <property type="entry name" value="GcpE"/>
    <property type="match status" value="1"/>
</dbReference>
<keyword evidence="7" id="KW-0414">Isoprene biosynthesis</keyword>
<evidence type="ECO:0000256" key="2">
    <source>
        <dbReference type="ARBA" id="ARBA00022485"/>
    </source>
</evidence>
<feature type="compositionally biased region" description="Polar residues" evidence="8">
    <location>
        <begin position="41"/>
        <end position="52"/>
    </location>
</feature>
<dbReference type="VEuPathDB" id="ToxoDB:TGCOUG_262430"/>
<dbReference type="SUPFAM" id="SSF56014">
    <property type="entry name" value="Nitrite and sulphite reductase 4Fe-4S domain-like"/>
    <property type="match status" value="1"/>
</dbReference>
<evidence type="ECO:0000256" key="6">
    <source>
        <dbReference type="ARBA" id="ARBA00023014"/>
    </source>
</evidence>
<proteinExistence type="inferred from homology"/>
<evidence type="ECO:0000259" key="11">
    <source>
        <dbReference type="Pfam" id="PF26540"/>
    </source>
</evidence>
<dbReference type="Gene3D" id="3.20.20.20">
    <property type="entry name" value="Dihydropteroate synthase-like"/>
    <property type="match status" value="1"/>
</dbReference>
<evidence type="ECO:0000259" key="10">
    <source>
        <dbReference type="Pfam" id="PF04551"/>
    </source>
</evidence>
<evidence type="ECO:0000256" key="7">
    <source>
        <dbReference type="ARBA" id="ARBA00023229"/>
    </source>
</evidence>
<dbReference type="GO" id="GO:0019288">
    <property type="term" value="P:isopentenyl diphosphate biosynthetic process, methylerythritol 4-phosphate pathway"/>
    <property type="evidence" value="ECO:0007669"/>
    <property type="project" value="TreeGrafter"/>
</dbReference>
<dbReference type="InterPro" id="IPR058579">
    <property type="entry name" value="IspG_C"/>
</dbReference>
<evidence type="ECO:0000256" key="3">
    <source>
        <dbReference type="ARBA" id="ARBA00022723"/>
    </source>
</evidence>
<dbReference type="InterPro" id="IPR045854">
    <property type="entry name" value="NO2/SO3_Rdtase_4Fe4S_sf"/>
</dbReference>
<keyword evidence="6" id="KW-0411">Iron-sulfur</keyword>
<dbReference type="Gene3D" id="3.30.413.10">
    <property type="entry name" value="Sulfite Reductase Hemoprotein, domain 1"/>
    <property type="match status" value="1"/>
</dbReference>
<sequence length="1283" mass="140571">MESSRGRLSVSLHPRAPARGDQSQAFVAPQRFRQDDKKDMSTSSAIQDSSSPGLLDEFRRRRSPSCLRNVRTLGREGMVRRGDEHKNVDATSQSRLASCDGSFSSLFSRNQTSLVSRIRVLLLLTACVLFFGGLPFLWYAAGGFASLQSLLFLTSLKQFQIPSKRFPSLVHACCFLDRSKFLLLLPLLFSAWSCQPVQAVHLRPCRVLWGGDRSRTPHALSSVSSSFSDSPSSPLVFFPASLHPSASRRGYGWRRSDRLKGDLESSPALNRKEKTKTITLHSQHLGFALSPGSFLAKPKPPFRATTQNAPLPPVASSSTSVFASSLCASEPASSSSYCVSVASTQRLPTRTVVVGRGAHAAPYHDFFSSASSASSALPPPGSWREGYPVLIGGAHPLVVQTMTNSDTRDVQATVEQIRKCAEAGASMVRVTVQGMKEVEASKFIKEKLDQANLPIPLVADVHFQPRVGLAAAEIFDKVRINPGNFADGAKKWEDEETGGQTGDSGRETEDERKLGDERNREVESDRRFDDGHKRIEELLVPLVEKCKAFNTALRIGTNHGSLSARILRRYGDTPRGMVESAFEFSDICVRENFRNFCFSMKSSNPKVMVHAYRLLASEMLRRNELFPIHLGVTEAGEGEDGRLKSAVGIGSLLQDGIGDTLRVSLTEPPWEEIPVALSIARMQGQKIRRSTSAETGGGVAGRRPPGVSGPDLGDERAKAIIGTGEGDKEDNHRRSGPGDEEETFGVSKRRQTENRTSMSAISRALPDLERDAVFFSSDVPSGALRGFEEKMRNFENIEKRKIRPLFQKQSLAGGQTAAERTGDGAETPEKRQEERILHRDGTLMVRVSPEWLEIPEVLYKALGCRVVGGKPFRTVSSVDSIYVSSLSLPSSDHNDSRDLISRAAHARETLHALQEAGIGVLVPFQELAYLLSLEQQQKVTKASHAGRGAQGSEAGLTRDNHAEEAERERLLLQTSLLPSARNGLVGILRLRDAAAVRGRLLPFVRDRLDGVALLADGEETEEEIDAVLEMEALLFFLLRPHARPAHGVAATRRFLDILKRREEAEAKKTDAMRGGAQPKECREEGPGGIPVIHWLERTASAVAENDITGEEKEKADRVTREQKEERESATYAGWEVGSLLMDALGEGVLMDLPALSLPRQIRLGFNLLQACRLRNTKTEFISCPSCGRTLFDIQKVSAEIRRRTGHLPGVTIAVMGCIVNGVGEMADADFGYVGGAPGKVDLYVKKKVVKRGISSAEACDALVDLIKQHGRWVDPPKEMAEGT</sequence>
<keyword evidence="2" id="KW-0004">4Fe-4S</keyword>
<feature type="domain" description="IspG C-terminal" evidence="11">
    <location>
        <begin position="1179"/>
        <end position="1267"/>
    </location>
</feature>
<keyword evidence="4 12" id="KW-0560">Oxidoreductase</keyword>
<keyword evidence="3" id="KW-0479">Metal-binding</keyword>
<dbReference type="PANTHER" id="PTHR30454:SF0">
    <property type="entry name" value="4-HYDROXY-3-METHYLBUT-2-EN-1-YL DIPHOSPHATE SYNTHASE (FERREDOXIN), CHLOROPLASTIC"/>
    <property type="match status" value="1"/>
</dbReference>
<evidence type="ECO:0000256" key="4">
    <source>
        <dbReference type="ARBA" id="ARBA00023002"/>
    </source>
</evidence>
<gene>
    <name evidence="12" type="ORF">TGCOUG_262430</name>
</gene>
<feature type="compositionally biased region" description="Basic and acidic residues" evidence="8">
    <location>
        <begin position="725"/>
        <end position="737"/>
    </location>
</feature>
<feature type="region of interest" description="Disordered" evidence="8">
    <location>
        <begin position="942"/>
        <end position="962"/>
    </location>
</feature>
<dbReference type="EMBL" id="AGQR02000073">
    <property type="protein sequence ID" value="PIM05444.1"/>
    <property type="molecule type" value="Genomic_DNA"/>
</dbReference>
<keyword evidence="9" id="KW-0812">Transmembrane</keyword>
<dbReference type="EC" id="1.17.7.1" evidence="12"/>
<reference evidence="12 13" key="1">
    <citation type="journal article" date="2016" name="Nat. Commun.">
        <title>Local admixture of amplified and diversified secreted pathogenesis determinants shapes mosaic Toxoplasma gondii genomes.</title>
        <authorList>
            <person name="Lorenzi H."/>
            <person name="Khan A."/>
            <person name="Behnke M.S."/>
            <person name="Namasivayam S."/>
            <person name="Swapna L.S."/>
            <person name="Hadjithomas M."/>
            <person name="Karamycheva S."/>
            <person name="Pinney D."/>
            <person name="Brunk B.P."/>
            <person name="Ajioka J.W."/>
            <person name="Ajzenberg D."/>
            <person name="Boothroyd J.C."/>
            <person name="Boyle J.P."/>
            <person name="Darde M.L."/>
            <person name="Diaz-Miranda M.A."/>
            <person name="Dubey J.P."/>
            <person name="Fritz H.M."/>
            <person name="Gennari S.M."/>
            <person name="Gregory B.D."/>
            <person name="Kim K."/>
            <person name="Saeij J.P."/>
            <person name="Su C."/>
            <person name="White M.W."/>
            <person name="Zhu X.Q."/>
            <person name="Howe D.K."/>
            <person name="Rosenthal B.M."/>
            <person name="Grigg M.E."/>
            <person name="Parkinson J."/>
            <person name="Liu L."/>
            <person name="Kissinger J.C."/>
            <person name="Roos D.S."/>
            <person name="Sibley L.D."/>
        </authorList>
    </citation>
    <scope>NUCLEOTIDE SEQUENCE [LARGE SCALE GENOMIC DNA]</scope>
    <source>
        <strain evidence="12 13">COUG</strain>
    </source>
</reference>
<accession>A0A2G8YDV1</accession>